<comment type="caution">
    <text evidence="4">The sequence shown here is derived from an EMBL/GenBank/DDBJ whole genome shotgun (WGS) entry which is preliminary data.</text>
</comment>
<dbReference type="InterPro" id="IPR011042">
    <property type="entry name" value="6-blade_b-propeller_TolB-like"/>
</dbReference>
<dbReference type="Proteomes" id="UP000024547">
    <property type="component" value="Unassembled WGS sequence"/>
</dbReference>
<dbReference type="Pfam" id="PF08450">
    <property type="entry name" value="SGL"/>
    <property type="match status" value="1"/>
</dbReference>
<protein>
    <recommendedName>
        <fullName evidence="3">SMP-30/Gluconolactonase/LRE-like region domain-containing protein</fullName>
    </recommendedName>
</protein>
<dbReference type="GO" id="GO:0046872">
    <property type="term" value="F:metal ion binding"/>
    <property type="evidence" value="ECO:0007669"/>
    <property type="project" value="UniProtKB-KW"/>
</dbReference>
<organism evidence="4 5">
    <name type="scientific">Hyphomonas atlantica</name>
    <dbReference type="NCBI Taxonomy" id="1280948"/>
    <lineage>
        <taxon>Bacteria</taxon>
        <taxon>Pseudomonadati</taxon>
        <taxon>Pseudomonadota</taxon>
        <taxon>Alphaproteobacteria</taxon>
        <taxon>Hyphomonadales</taxon>
        <taxon>Hyphomonadaceae</taxon>
        <taxon>Hyphomonas</taxon>
    </lineage>
</organism>
<keyword evidence="2" id="KW-0862">Zinc</keyword>
<dbReference type="PANTHER" id="PTHR47572:SF5">
    <property type="entry name" value="BLR2277 PROTEIN"/>
    <property type="match status" value="1"/>
</dbReference>
<comment type="cofactor">
    <cofactor evidence="2">
        <name>Zn(2+)</name>
        <dbReference type="ChEBI" id="CHEBI:29105"/>
    </cofactor>
    <text evidence="2">Binds 1 divalent metal cation per subunit.</text>
</comment>
<evidence type="ECO:0000256" key="2">
    <source>
        <dbReference type="PIRSR" id="PIRSR605511-2"/>
    </source>
</evidence>
<dbReference type="PRINTS" id="PR01790">
    <property type="entry name" value="SMP30FAMILY"/>
</dbReference>
<evidence type="ECO:0000313" key="4">
    <source>
        <dbReference type="EMBL" id="KCZ64983.1"/>
    </source>
</evidence>
<evidence type="ECO:0000313" key="5">
    <source>
        <dbReference type="Proteomes" id="UP000024547"/>
    </source>
</evidence>
<sequence length="302" mass="32413">MEFEIITTGLRFPEGPVVMADGSVIVVEIEKKCVTRCWGDGKTEIIAHTGGGPNGLAIGPDGALWVCNNGGFIYTEMDGLLIPGNCPDDYDGGRIERIDLSTGKVERVLDTVDGHKLKGPNDLVFDKAGNLYFTDHGKTYSRHRDFGGLFFLARGASEAKELDFHYTSPNGVGLSPDEQTVYMADTLTGRMWAFDLESPGVIKPASPFNGGRVVATMPGLQYFDSLAMTAAGNVCVATILNGGITTITPGGDYHHTAFPDLIVTNIAFGGDDMQDAYVTFSSTGQLAKCRWPEPGLKLNFNA</sequence>
<dbReference type="RefSeq" id="WP_035547061.1">
    <property type="nucleotide sequence ID" value="NZ_AWFH01000001.1"/>
</dbReference>
<gene>
    <name evidence="4" type="ORF">HY36_01015</name>
</gene>
<keyword evidence="2" id="KW-0479">Metal-binding</keyword>
<dbReference type="InterPro" id="IPR005511">
    <property type="entry name" value="SMP-30"/>
</dbReference>
<dbReference type="AlphaFoldDB" id="A0A059EBG4"/>
<name>A0A059EBG4_9PROT</name>
<proteinExistence type="predicted"/>
<evidence type="ECO:0000259" key="3">
    <source>
        <dbReference type="Pfam" id="PF08450"/>
    </source>
</evidence>
<reference evidence="4 5" key="1">
    <citation type="journal article" date="2014" name="Antonie Van Leeuwenhoek">
        <title>Hyphomonas beringensis sp. nov. and Hyphomonas chukchiensis sp. nov., isolated from surface seawater of the Bering Sea and Chukchi Sea.</title>
        <authorList>
            <person name="Li C."/>
            <person name="Lai Q."/>
            <person name="Li G."/>
            <person name="Dong C."/>
            <person name="Wang J."/>
            <person name="Liao Y."/>
            <person name="Shao Z."/>
        </authorList>
    </citation>
    <scope>NUCLEOTIDE SEQUENCE [LARGE SCALE GENOMIC DNA]</scope>
    <source>
        <strain evidence="4 5">22II1-22F38</strain>
    </source>
</reference>
<keyword evidence="5" id="KW-1185">Reference proteome</keyword>
<dbReference type="InterPro" id="IPR013658">
    <property type="entry name" value="SGL"/>
</dbReference>
<dbReference type="InterPro" id="IPR051262">
    <property type="entry name" value="SMP-30/CGR1_Lactonase"/>
</dbReference>
<evidence type="ECO:0000256" key="1">
    <source>
        <dbReference type="PIRSR" id="PIRSR605511-1"/>
    </source>
</evidence>
<dbReference type="STRING" id="1280948.HY36_01015"/>
<dbReference type="SUPFAM" id="SSF63829">
    <property type="entry name" value="Calcium-dependent phosphotriesterase"/>
    <property type="match status" value="1"/>
</dbReference>
<feature type="binding site" evidence="2">
    <location>
        <position position="170"/>
    </location>
    <ligand>
        <name>a divalent metal cation</name>
        <dbReference type="ChEBI" id="CHEBI:60240"/>
    </ligand>
</feature>
<dbReference type="PANTHER" id="PTHR47572">
    <property type="entry name" value="LIPOPROTEIN-RELATED"/>
    <property type="match status" value="1"/>
</dbReference>
<feature type="binding site" evidence="2">
    <location>
        <position position="121"/>
    </location>
    <ligand>
        <name>substrate</name>
    </ligand>
</feature>
<feature type="binding site" evidence="2">
    <location>
        <position position="224"/>
    </location>
    <ligand>
        <name>a divalent metal cation</name>
        <dbReference type="ChEBI" id="CHEBI:60240"/>
    </ligand>
</feature>
<dbReference type="Gene3D" id="2.120.10.30">
    <property type="entry name" value="TolB, C-terminal domain"/>
    <property type="match status" value="1"/>
</dbReference>
<feature type="active site" description="Proton donor/acceptor" evidence="1">
    <location>
        <position position="224"/>
    </location>
</feature>
<accession>A0A059EBG4</accession>
<dbReference type="EMBL" id="AWFH01000001">
    <property type="protein sequence ID" value="KCZ64983.1"/>
    <property type="molecule type" value="Genomic_DNA"/>
</dbReference>
<dbReference type="PATRIC" id="fig|1280948.3.peg.194"/>
<dbReference type="eggNOG" id="COG3386">
    <property type="taxonomic scope" value="Bacteria"/>
</dbReference>
<dbReference type="OrthoDB" id="30052at2"/>
<feature type="domain" description="SMP-30/Gluconolactonase/LRE-like region" evidence="3">
    <location>
        <begin position="12"/>
        <end position="280"/>
    </location>
</feature>